<organism evidence="6 7">
    <name type="scientific">Martelella lutilitoris</name>
    <dbReference type="NCBI Taxonomy" id="2583532"/>
    <lineage>
        <taxon>Bacteria</taxon>
        <taxon>Pseudomonadati</taxon>
        <taxon>Pseudomonadota</taxon>
        <taxon>Alphaproteobacteria</taxon>
        <taxon>Hyphomicrobiales</taxon>
        <taxon>Aurantimonadaceae</taxon>
        <taxon>Martelella</taxon>
    </lineage>
</organism>
<dbReference type="Proteomes" id="UP000596083">
    <property type="component" value="Chromosome"/>
</dbReference>
<sequence>MLSIRTTVAIAAVAAALSAGIAQAKDQLVVDLVNEPSTLDPHMQWNPDSYYVYRNIFDNIVTRDNGGEIAPQVATEWNWLSDTELELTIRDGITFHDGEALTADDVVYSVKRITDPELASPQLGQFAAIIDARKTADNKVVLTTDGPYPVLLAQLVKLSVVPEHVLATVSEQDFNANPIGSGPYKFETWDRGVSVTLDKNDDYWGDQGEFETVEFMAVPDASTRVANLRAGTADLIVSIDSDQAMQLESAANVKVLTAPTERVAFMGMNTLVPPLDDPELRRAAAMAVDREGIALGLLGGGEQVVGQMATSAHFGYVDGIDPIPYDPEQAAEIVAAKGDAAAVPMTFATSPVFDQRIVQAIQQMLNEAGFNVDIGLTDMATYLKKAQNADPEQRPQLNFGRWSCACQDVDGVAFPLLHSSSNWSRVNDPELDALLENARTTVDSDQRLEDYARVAEIVRDNTYILPLYQATALYGAADALEWQPTANESMFLNRMSWSQ</sequence>
<dbReference type="GO" id="GO:0030288">
    <property type="term" value="C:outer membrane-bounded periplasmic space"/>
    <property type="evidence" value="ECO:0007669"/>
    <property type="project" value="UniProtKB-ARBA"/>
</dbReference>
<evidence type="ECO:0000256" key="4">
    <source>
        <dbReference type="SAM" id="SignalP"/>
    </source>
</evidence>
<comment type="subcellular location">
    <subcellularLocation>
        <location evidence="1">Periplasm</location>
    </subcellularLocation>
</comment>
<evidence type="ECO:0000259" key="5">
    <source>
        <dbReference type="Pfam" id="PF00496"/>
    </source>
</evidence>
<dbReference type="EMBL" id="CP066786">
    <property type="protein sequence ID" value="QQM32774.1"/>
    <property type="molecule type" value="Genomic_DNA"/>
</dbReference>
<protein>
    <submittedName>
        <fullName evidence="6">Peptide ABC transporter</fullName>
    </submittedName>
</protein>
<name>A0A7T7HP79_9HYPH</name>
<dbReference type="PANTHER" id="PTHR30290">
    <property type="entry name" value="PERIPLASMIC BINDING COMPONENT OF ABC TRANSPORTER"/>
    <property type="match status" value="1"/>
</dbReference>
<gene>
    <name evidence="6" type="ORF">JET14_20050</name>
</gene>
<feature type="domain" description="Solute-binding protein family 5" evidence="5">
    <location>
        <begin position="68"/>
        <end position="421"/>
    </location>
</feature>
<accession>A0A7T7HP79</accession>
<dbReference type="Gene3D" id="3.40.190.10">
    <property type="entry name" value="Periplasmic binding protein-like II"/>
    <property type="match status" value="1"/>
</dbReference>
<dbReference type="InterPro" id="IPR039424">
    <property type="entry name" value="SBP_5"/>
</dbReference>
<comment type="similarity">
    <text evidence="2">Belongs to the bacterial solute-binding protein 5 family.</text>
</comment>
<reference evidence="6 7" key="1">
    <citation type="submission" date="2020-12" db="EMBL/GenBank/DDBJ databases">
        <authorList>
            <person name="Zheng R.K."/>
            <person name="Sun C.M."/>
        </authorList>
    </citation>
    <scope>NUCLEOTIDE SEQUENCE [LARGE SCALE GENOMIC DNA]</scope>
    <source>
        <strain evidence="6 7">ZRK001</strain>
    </source>
</reference>
<evidence type="ECO:0000256" key="3">
    <source>
        <dbReference type="ARBA" id="ARBA00022729"/>
    </source>
</evidence>
<dbReference type="InterPro" id="IPR000914">
    <property type="entry name" value="SBP_5_dom"/>
</dbReference>
<dbReference type="Gene3D" id="3.10.105.10">
    <property type="entry name" value="Dipeptide-binding Protein, Domain 3"/>
    <property type="match status" value="1"/>
</dbReference>
<dbReference type="Gene3D" id="3.90.76.10">
    <property type="entry name" value="Dipeptide-binding Protein, Domain 1"/>
    <property type="match status" value="1"/>
</dbReference>
<evidence type="ECO:0000256" key="2">
    <source>
        <dbReference type="ARBA" id="ARBA00005695"/>
    </source>
</evidence>
<dbReference type="KEGG" id="mlut:JET14_20050"/>
<dbReference type="SUPFAM" id="SSF53850">
    <property type="entry name" value="Periplasmic binding protein-like II"/>
    <property type="match status" value="1"/>
</dbReference>
<proteinExistence type="inferred from homology"/>
<keyword evidence="3 4" id="KW-0732">Signal</keyword>
<evidence type="ECO:0000256" key="1">
    <source>
        <dbReference type="ARBA" id="ARBA00004418"/>
    </source>
</evidence>
<dbReference type="GO" id="GO:0015833">
    <property type="term" value="P:peptide transport"/>
    <property type="evidence" value="ECO:0007669"/>
    <property type="project" value="TreeGrafter"/>
</dbReference>
<dbReference type="PIRSF" id="PIRSF002741">
    <property type="entry name" value="MppA"/>
    <property type="match status" value="1"/>
</dbReference>
<dbReference type="GO" id="GO:1904680">
    <property type="term" value="F:peptide transmembrane transporter activity"/>
    <property type="evidence" value="ECO:0007669"/>
    <property type="project" value="TreeGrafter"/>
</dbReference>
<evidence type="ECO:0000313" key="6">
    <source>
        <dbReference type="EMBL" id="QQM32774.1"/>
    </source>
</evidence>
<evidence type="ECO:0000313" key="7">
    <source>
        <dbReference type="Proteomes" id="UP000596083"/>
    </source>
</evidence>
<dbReference type="AlphaFoldDB" id="A0A7T7HP79"/>
<dbReference type="PANTHER" id="PTHR30290:SF38">
    <property type="entry name" value="D,D-DIPEPTIDE-BINDING PERIPLASMIC PROTEIN DDPA-RELATED"/>
    <property type="match status" value="1"/>
</dbReference>
<dbReference type="Pfam" id="PF00496">
    <property type="entry name" value="SBP_bac_5"/>
    <property type="match status" value="1"/>
</dbReference>
<dbReference type="GO" id="GO:0043190">
    <property type="term" value="C:ATP-binding cassette (ABC) transporter complex"/>
    <property type="evidence" value="ECO:0007669"/>
    <property type="project" value="InterPro"/>
</dbReference>
<dbReference type="InterPro" id="IPR030678">
    <property type="entry name" value="Peptide/Ni-bd"/>
</dbReference>
<feature type="chain" id="PRO_5032946198" evidence="4">
    <location>
        <begin position="25"/>
        <end position="499"/>
    </location>
</feature>
<feature type="signal peptide" evidence="4">
    <location>
        <begin position="1"/>
        <end position="24"/>
    </location>
</feature>